<feature type="transmembrane region" description="Helical" evidence="5">
    <location>
        <begin position="18"/>
        <end position="39"/>
    </location>
</feature>
<dbReference type="InterPro" id="IPR003660">
    <property type="entry name" value="HAMP_dom"/>
</dbReference>
<dbReference type="InterPro" id="IPR004090">
    <property type="entry name" value="Chemotax_Me-accpt_rcpt"/>
</dbReference>
<keyword evidence="5" id="KW-0812">Transmembrane</keyword>
<evidence type="ECO:0000256" key="2">
    <source>
        <dbReference type="ARBA" id="ARBA00023224"/>
    </source>
</evidence>
<evidence type="ECO:0000259" key="7">
    <source>
        <dbReference type="PROSITE" id="PS50885"/>
    </source>
</evidence>
<dbReference type="EMBL" id="NFZW01000033">
    <property type="protein sequence ID" value="RFA32155.1"/>
    <property type="molecule type" value="Genomic_DNA"/>
</dbReference>
<dbReference type="Pfam" id="PF00672">
    <property type="entry name" value="HAMP"/>
    <property type="match status" value="1"/>
</dbReference>
<comment type="similarity">
    <text evidence="3">Belongs to the methyl-accepting chemotaxis (MCP) protein family.</text>
</comment>
<dbReference type="SMART" id="SM00304">
    <property type="entry name" value="HAMP"/>
    <property type="match status" value="2"/>
</dbReference>
<dbReference type="OrthoDB" id="9781845at2"/>
<feature type="domain" description="Methyl-accepting transducer" evidence="6">
    <location>
        <begin position="390"/>
        <end position="626"/>
    </location>
</feature>
<evidence type="ECO:0000313" key="8">
    <source>
        <dbReference type="EMBL" id="RFA32155.1"/>
    </source>
</evidence>
<feature type="transmembrane region" description="Helical" evidence="5">
    <location>
        <begin position="304"/>
        <end position="325"/>
    </location>
</feature>
<accession>A0A3E0WJU1</accession>
<dbReference type="PROSITE" id="PS50885">
    <property type="entry name" value="HAMP"/>
    <property type="match status" value="1"/>
</dbReference>
<comment type="subcellular location">
    <subcellularLocation>
        <location evidence="1">Membrane</location>
    </subcellularLocation>
</comment>
<organism evidence="8 9">
    <name type="scientific">Alkalilimnicola ehrlichii</name>
    <dbReference type="NCBI Taxonomy" id="351052"/>
    <lineage>
        <taxon>Bacteria</taxon>
        <taxon>Pseudomonadati</taxon>
        <taxon>Pseudomonadota</taxon>
        <taxon>Gammaproteobacteria</taxon>
        <taxon>Chromatiales</taxon>
        <taxon>Ectothiorhodospiraceae</taxon>
        <taxon>Alkalilimnicola</taxon>
    </lineage>
</organism>
<dbReference type="CDD" id="cd11386">
    <property type="entry name" value="MCP_signal"/>
    <property type="match status" value="1"/>
</dbReference>
<dbReference type="AlphaFoldDB" id="A0A3E0WJU1"/>
<evidence type="ECO:0000259" key="6">
    <source>
        <dbReference type="PROSITE" id="PS50111"/>
    </source>
</evidence>
<dbReference type="InterPro" id="IPR032255">
    <property type="entry name" value="HBM"/>
</dbReference>
<dbReference type="SUPFAM" id="SSF58104">
    <property type="entry name" value="Methyl-accepting chemotaxis protein (MCP) signaling domain"/>
    <property type="match status" value="1"/>
</dbReference>
<dbReference type="PANTHER" id="PTHR32089">
    <property type="entry name" value="METHYL-ACCEPTING CHEMOTAXIS PROTEIN MCPB"/>
    <property type="match status" value="1"/>
</dbReference>
<comment type="caution">
    <text evidence="8">The sequence shown here is derived from an EMBL/GenBank/DDBJ whole genome shotgun (WGS) entry which is preliminary data.</text>
</comment>
<evidence type="ECO:0008006" key="10">
    <source>
        <dbReference type="Google" id="ProtNLM"/>
    </source>
</evidence>
<dbReference type="FunFam" id="1.10.287.950:FF:000001">
    <property type="entry name" value="Methyl-accepting chemotaxis sensory transducer"/>
    <property type="match status" value="1"/>
</dbReference>
<dbReference type="PANTHER" id="PTHR32089:SF120">
    <property type="entry name" value="METHYL-ACCEPTING CHEMOTAXIS PROTEIN TLPQ"/>
    <property type="match status" value="1"/>
</dbReference>
<feature type="domain" description="HAMP" evidence="7">
    <location>
        <begin position="327"/>
        <end position="385"/>
    </location>
</feature>
<dbReference type="CDD" id="cd06225">
    <property type="entry name" value="HAMP"/>
    <property type="match status" value="1"/>
</dbReference>
<evidence type="ECO:0000256" key="5">
    <source>
        <dbReference type="SAM" id="Phobius"/>
    </source>
</evidence>
<protein>
    <recommendedName>
        <fullName evidence="10">Methyl-accepting chemotaxis sensory transducer</fullName>
    </recommendedName>
</protein>
<reference evidence="9" key="1">
    <citation type="submission" date="2017-05" db="EMBL/GenBank/DDBJ databases">
        <authorList>
            <person name="Sharma S."/>
            <person name="Sidhu C."/>
            <person name="Pinnaka A.K."/>
        </authorList>
    </citation>
    <scope>NUCLEOTIDE SEQUENCE [LARGE SCALE GENOMIC DNA]</scope>
    <source>
        <strain evidence="9">AK93</strain>
    </source>
</reference>
<gene>
    <name evidence="8" type="ORF">CAL65_20225</name>
</gene>
<proteinExistence type="inferred from homology"/>
<dbReference type="GO" id="GO:0006935">
    <property type="term" value="P:chemotaxis"/>
    <property type="evidence" value="ECO:0007669"/>
    <property type="project" value="InterPro"/>
</dbReference>
<keyword evidence="5" id="KW-0472">Membrane</keyword>
<dbReference type="RefSeq" id="WP_116304181.1">
    <property type="nucleotide sequence ID" value="NZ_NFZV01000044.1"/>
</dbReference>
<evidence type="ECO:0000256" key="3">
    <source>
        <dbReference type="ARBA" id="ARBA00029447"/>
    </source>
</evidence>
<dbReference type="Proteomes" id="UP000256763">
    <property type="component" value="Unassembled WGS sequence"/>
</dbReference>
<dbReference type="Pfam" id="PF00015">
    <property type="entry name" value="MCPsignal"/>
    <property type="match status" value="1"/>
</dbReference>
<dbReference type="GO" id="GO:0007165">
    <property type="term" value="P:signal transduction"/>
    <property type="evidence" value="ECO:0007669"/>
    <property type="project" value="UniProtKB-KW"/>
</dbReference>
<evidence type="ECO:0000256" key="1">
    <source>
        <dbReference type="ARBA" id="ARBA00004370"/>
    </source>
</evidence>
<keyword evidence="5" id="KW-1133">Transmembrane helix</keyword>
<evidence type="ECO:0000313" key="9">
    <source>
        <dbReference type="Proteomes" id="UP000256763"/>
    </source>
</evidence>
<dbReference type="GO" id="GO:0004888">
    <property type="term" value="F:transmembrane signaling receptor activity"/>
    <property type="evidence" value="ECO:0007669"/>
    <property type="project" value="InterPro"/>
</dbReference>
<name>A0A3E0WJU1_9GAMM</name>
<keyword evidence="9" id="KW-1185">Reference proteome</keyword>
<dbReference type="SMART" id="SM00283">
    <property type="entry name" value="MA"/>
    <property type="match status" value="1"/>
</dbReference>
<dbReference type="GO" id="GO:0016020">
    <property type="term" value="C:membrane"/>
    <property type="evidence" value="ECO:0007669"/>
    <property type="project" value="UniProtKB-SubCell"/>
</dbReference>
<dbReference type="Gene3D" id="1.10.287.950">
    <property type="entry name" value="Methyl-accepting chemotaxis protein"/>
    <property type="match status" value="1"/>
</dbReference>
<sequence length="662" mass="72100">MSQLKALIAKLSIMHKALIGPVVMLLFMILTGVVAIASLNTLDNRMNLVATDLTPNTGLATDMMRTIFQERLATDTFIADNSLDNYERWQQRNEASLQVLRQAKESFQNSERMLMVDEVESLHFGFTQQFGEEVAPRRLEIGEIRDGPMETHGTRVDGRITNIMELAYNQHFADSGDLAAEIVRDILRARLEIETFLRTAREEDEQSARVILDRVTGNIDLLEILSYDDTSQQEAQAALEDWNMYIEAFDRAAELTHEAQRAIEEGVYALGPYMTDSAQDLQQHIFAELDQLALATSDDTARSLTIMVAVILFAGAFGLALAFIVTRGVISPLLATNRQIDKMLKDIESGHGDLTYRLPVKSGDEVGQLTANFNRFVETLQGVVRNIGDEANQLASAAEELSAVTSQTNAGVQRQNQETDQAATAINEMTATVQEIARNAAEASAAAQDANASAGEGRRVVAATVEAIDQLAQMLEHGRVTIDKLGSDAESITTIIDVIQDVAEQTNLLALNAAIEAARAGEQGRGFAVVADEVRDLAQKTQSSTHKIQELIETLQTGARSAVDAMANGGEQSQRTVQYAAEAGTSLEAITHKVSQINDMNAQIASAAEEQTAVSNDISQSVTRIRDIAVETAGGSKQTATSSEELARLSERLSKLVGQFRV</sequence>
<evidence type="ECO:0000256" key="4">
    <source>
        <dbReference type="PROSITE-ProRule" id="PRU00284"/>
    </source>
</evidence>
<dbReference type="InterPro" id="IPR004089">
    <property type="entry name" value="MCPsignal_dom"/>
</dbReference>
<dbReference type="PRINTS" id="PR00260">
    <property type="entry name" value="CHEMTRNSDUCR"/>
</dbReference>
<dbReference type="PROSITE" id="PS50111">
    <property type="entry name" value="CHEMOTAXIS_TRANSDUC_2"/>
    <property type="match status" value="1"/>
</dbReference>
<dbReference type="SMART" id="SM01358">
    <property type="entry name" value="HBM"/>
    <property type="match status" value="1"/>
</dbReference>
<keyword evidence="2 4" id="KW-0807">Transducer</keyword>